<dbReference type="GO" id="GO:0016874">
    <property type="term" value="F:ligase activity"/>
    <property type="evidence" value="ECO:0007669"/>
    <property type="project" value="UniProtKB-KW"/>
</dbReference>
<evidence type="ECO:0000256" key="1">
    <source>
        <dbReference type="ARBA" id="ARBA00022801"/>
    </source>
</evidence>
<sequence>MNDCRQAHFFFAVSLPEEVKLILREQCERMRTDMSFKKWVHHEDYHITLAFLGAATAEKLNTAVETIKKNIQETHEFNAVIQHFGTFGKADSPRILWADLQHNEQLISLRNQVFSGCLSAGFQLETRPFTPHITLARKWSTEEHFIEGGKYFDEGLSFMVNEVVLYRTHLDQIPKYEKIAIIPLTNE</sequence>
<feature type="active site" description="Proton acceptor" evidence="2">
    <location>
        <position position="132"/>
    </location>
</feature>
<keyword evidence="3" id="KW-0436">Ligase</keyword>
<feature type="active site" description="Proton donor" evidence="2">
    <location>
        <position position="46"/>
    </location>
</feature>
<gene>
    <name evidence="3" type="ORF">J2S17_004123</name>
</gene>
<dbReference type="SUPFAM" id="SSF55144">
    <property type="entry name" value="LigT-like"/>
    <property type="match status" value="1"/>
</dbReference>
<evidence type="ECO:0000256" key="2">
    <source>
        <dbReference type="HAMAP-Rule" id="MF_01940"/>
    </source>
</evidence>
<comment type="catalytic activity">
    <reaction evidence="2">
        <text>a 3'-end 2',3'-cyclophospho-ribonucleotide-RNA + H2O = a 3'-end 2'-phospho-ribonucleotide-RNA + H(+)</text>
        <dbReference type="Rhea" id="RHEA:11828"/>
        <dbReference type="Rhea" id="RHEA-COMP:10464"/>
        <dbReference type="Rhea" id="RHEA-COMP:17353"/>
        <dbReference type="ChEBI" id="CHEBI:15377"/>
        <dbReference type="ChEBI" id="CHEBI:15378"/>
        <dbReference type="ChEBI" id="CHEBI:83064"/>
        <dbReference type="ChEBI" id="CHEBI:173113"/>
        <dbReference type="EC" id="3.1.4.58"/>
    </reaction>
</comment>
<accession>A0ABU0ALT3</accession>
<dbReference type="RefSeq" id="WP_307477516.1">
    <property type="nucleotide sequence ID" value="NZ_JAUSUB010000021.1"/>
</dbReference>
<dbReference type="Proteomes" id="UP001238088">
    <property type="component" value="Unassembled WGS sequence"/>
</dbReference>
<protein>
    <recommendedName>
        <fullName evidence="2">RNA 2',3'-cyclic phosphodiesterase</fullName>
        <shortName evidence="2">RNA 2',3'-CPDase</shortName>
        <ecNumber evidence="2">3.1.4.58</ecNumber>
    </recommendedName>
</protein>
<comment type="similarity">
    <text evidence="2">Belongs to the 2H phosphoesterase superfamily. ThpR family.</text>
</comment>
<dbReference type="Gene3D" id="3.90.1140.10">
    <property type="entry name" value="Cyclic phosphodiesterase"/>
    <property type="match status" value="1"/>
</dbReference>
<evidence type="ECO:0000313" key="4">
    <source>
        <dbReference type="Proteomes" id="UP001238088"/>
    </source>
</evidence>
<dbReference type="EC" id="3.1.4.58" evidence="2"/>
<dbReference type="EMBL" id="JAUSUB010000021">
    <property type="protein sequence ID" value="MDQ0272231.1"/>
    <property type="molecule type" value="Genomic_DNA"/>
</dbReference>
<name>A0ABU0ALT3_9BACI</name>
<feature type="short sequence motif" description="HXTX 2" evidence="2">
    <location>
        <begin position="132"/>
        <end position="135"/>
    </location>
</feature>
<dbReference type="PANTHER" id="PTHR35561:SF1">
    <property type="entry name" value="RNA 2',3'-CYCLIC PHOSPHODIESTERASE"/>
    <property type="match status" value="1"/>
</dbReference>
<comment type="function">
    <text evidence="2">Hydrolyzes RNA 2',3'-cyclic phosphodiester to an RNA 2'-phosphomonoester.</text>
</comment>
<dbReference type="InterPro" id="IPR009097">
    <property type="entry name" value="Cyclic_Pdiesterase"/>
</dbReference>
<keyword evidence="4" id="KW-1185">Reference proteome</keyword>
<evidence type="ECO:0000313" key="3">
    <source>
        <dbReference type="EMBL" id="MDQ0272231.1"/>
    </source>
</evidence>
<feature type="short sequence motif" description="HXTX 1" evidence="2">
    <location>
        <begin position="46"/>
        <end position="49"/>
    </location>
</feature>
<comment type="caution">
    <text evidence="3">The sequence shown here is derived from an EMBL/GenBank/DDBJ whole genome shotgun (WGS) entry which is preliminary data.</text>
</comment>
<proteinExistence type="inferred from homology"/>
<dbReference type="PANTHER" id="PTHR35561">
    <property type="entry name" value="RNA 2',3'-CYCLIC PHOSPHODIESTERASE"/>
    <property type="match status" value="1"/>
</dbReference>
<reference evidence="3 4" key="1">
    <citation type="submission" date="2023-07" db="EMBL/GenBank/DDBJ databases">
        <title>Genomic Encyclopedia of Type Strains, Phase IV (KMG-IV): sequencing the most valuable type-strain genomes for metagenomic binning, comparative biology and taxonomic classification.</title>
        <authorList>
            <person name="Goeker M."/>
        </authorList>
    </citation>
    <scope>NUCLEOTIDE SEQUENCE [LARGE SCALE GENOMIC DNA]</scope>
    <source>
        <strain evidence="3 4">DSM 23494</strain>
    </source>
</reference>
<keyword evidence="1 2" id="KW-0378">Hydrolase</keyword>
<dbReference type="NCBIfam" id="TIGR02258">
    <property type="entry name" value="2_5_ligase"/>
    <property type="match status" value="1"/>
</dbReference>
<dbReference type="InterPro" id="IPR004175">
    <property type="entry name" value="RNA_CPDase"/>
</dbReference>
<organism evidence="3 4">
    <name type="scientific">Cytobacillus purgationiresistens</name>
    <dbReference type="NCBI Taxonomy" id="863449"/>
    <lineage>
        <taxon>Bacteria</taxon>
        <taxon>Bacillati</taxon>
        <taxon>Bacillota</taxon>
        <taxon>Bacilli</taxon>
        <taxon>Bacillales</taxon>
        <taxon>Bacillaceae</taxon>
        <taxon>Cytobacillus</taxon>
    </lineage>
</organism>
<dbReference type="HAMAP" id="MF_01940">
    <property type="entry name" value="RNA_CPDase"/>
    <property type="match status" value="1"/>
</dbReference>
<dbReference type="Pfam" id="PF13563">
    <property type="entry name" value="2_5_RNA_ligase2"/>
    <property type="match status" value="1"/>
</dbReference>